<evidence type="ECO:0000313" key="1">
    <source>
        <dbReference type="EMBL" id="KAI4379761.1"/>
    </source>
</evidence>
<sequence length="1017" mass="110708">MSNNLMSQPLSIPSATPSMSPYELTPGNVDASRPGMQMPITNPIPILPSSQTSGFFVQPMNPSYPMSKGTESLGIPVQKLNGPPFFASPVNPVRGMAASANNLAVQQQFASLSKRKAPMDSKYGGISPHLSGAPNKRPTQANHSPWLVQQAALNRMNLPGQVVYQMPISNPMMMQNKKQSPPESISAKSVLQQRASSHKTQNSPIVKQGSFESVRSKMRESLAAALALVTQELGRSPDDVKNPENGTAARADLQKATLSTVTLPSPRDDGKDVLRESGQKFVSSEGTVGPDSTNAEIGRQQSKNENSSVSLMDNTAAFQYGGDLLGEDVSFSDFVKDDLLQGNGLSWALEAREEIVDSSQASEGERSAKVSLGAQGRESPIQSPEILASKIESELFKLFGGVNKKYKEKGRSLLFNLKDRSNPELRERVVSGEIPPDKLCSMSAEELASKELSQWRMAKAEELAQMVVLPDTDVDLKRLVKKTHKGELQVEVEQDDGISVEVSAGVGITSYRRSQSKEQLPASDKQGEGQDGVPVGEEKKNALERDTPYTLTIPSEDQVSEVDIIEDDTMKDLPPIVSLDEFMQSLDSEPPFEDLQVNAGSTNSSSEKTARVGSGLKDAADNTEDKSHAFDDSKSKQDLSESHVDNAGTSEDKLTAVATKGEHVWEGSLQLSTSLVVSVAAFFKSGEKTITKDWNSSPEVKGRVRFDAFEKFLQDLRLSRSRALMVVHLVSTGSSPKRERDSIVELADSYLADERVGIAEPCAGSELYLCPPNDKIRQMLAKALTEDQVKTLDEVDEGLIGVLVWRRVQPSRHSSMSSRKQHQRKQHQHHVSSSERRVADRDVNVVSANSPYNGPLRHAAACPNVRATPMEADDDDVPPGFGPGMAAAAQDVDDLPEFNFSDNVGFSGTPTRMMGLPQGQSKTSRPVDEIRQLIQKYGQSEGSSPGGVTAGVPIQPWNDVDDIPEWQPGSQTSVEVPQRQNLYATYKTTLAATATPRTQAARQPTWMEDPRWNRGGF</sequence>
<proteinExistence type="predicted"/>
<name>A0ACB9RPL9_9MYRT</name>
<organism evidence="1 2">
    <name type="scientific">Melastoma candidum</name>
    <dbReference type="NCBI Taxonomy" id="119954"/>
    <lineage>
        <taxon>Eukaryota</taxon>
        <taxon>Viridiplantae</taxon>
        <taxon>Streptophyta</taxon>
        <taxon>Embryophyta</taxon>
        <taxon>Tracheophyta</taxon>
        <taxon>Spermatophyta</taxon>
        <taxon>Magnoliopsida</taxon>
        <taxon>eudicotyledons</taxon>
        <taxon>Gunneridae</taxon>
        <taxon>Pentapetalae</taxon>
        <taxon>rosids</taxon>
        <taxon>malvids</taxon>
        <taxon>Myrtales</taxon>
        <taxon>Melastomataceae</taxon>
        <taxon>Melastomatoideae</taxon>
        <taxon>Melastomateae</taxon>
        <taxon>Melastoma</taxon>
    </lineage>
</organism>
<gene>
    <name evidence="1" type="ORF">MLD38_006015</name>
</gene>
<protein>
    <submittedName>
        <fullName evidence="1">Uncharacterized protein</fullName>
    </submittedName>
</protein>
<keyword evidence="2" id="KW-1185">Reference proteome</keyword>
<dbReference type="Proteomes" id="UP001057402">
    <property type="component" value="Chromosome 3"/>
</dbReference>
<accession>A0ACB9RPL9</accession>
<evidence type="ECO:0000313" key="2">
    <source>
        <dbReference type="Proteomes" id="UP001057402"/>
    </source>
</evidence>
<dbReference type="EMBL" id="CM042882">
    <property type="protein sequence ID" value="KAI4379761.1"/>
    <property type="molecule type" value="Genomic_DNA"/>
</dbReference>
<comment type="caution">
    <text evidence="1">The sequence shown here is derived from an EMBL/GenBank/DDBJ whole genome shotgun (WGS) entry which is preliminary data.</text>
</comment>
<reference evidence="2" key="1">
    <citation type="journal article" date="2023" name="Front. Plant Sci.">
        <title>Chromosomal-level genome assembly of Melastoma candidum provides insights into trichome evolution.</title>
        <authorList>
            <person name="Zhong Y."/>
            <person name="Wu W."/>
            <person name="Sun C."/>
            <person name="Zou P."/>
            <person name="Liu Y."/>
            <person name="Dai S."/>
            <person name="Zhou R."/>
        </authorList>
    </citation>
    <scope>NUCLEOTIDE SEQUENCE [LARGE SCALE GENOMIC DNA]</scope>
</reference>